<proteinExistence type="predicted"/>
<dbReference type="GO" id="GO:0055085">
    <property type="term" value="P:transmembrane transport"/>
    <property type="evidence" value="ECO:0007669"/>
    <property type="project" value="InterPro"/>
</dbReference>
<dbReference type="PANTHER" id="PTHR33376:SF15">
    <property type="entry name" value="BLL6794 PROTEIN"/>
    <property type="match status" value="1"/>
</dbReference>
<evidence type="ECO:0000313" key="2">
    <source>
        <dbReference type="EMBL" id="SVA82383.1"/>
    </source>
</evidence>
<dbReference type="InterPro" id="IPR038404">
    <property type="entry name" value="TRAP_DctP_sf"/>
</dbReference>
<dbReference type="Gene3D" id="3.40.190.170">
    <property type="entry name" value="Bacterial extracellular solute-binding protein, family 7"/>
    <property type="match status" value="1"/>
</dbReference>
<dbReference type="EMBL" id="UINC01019459">
    <property type="protein sequence ID" value="SVA82383.1"/>
    <property type="molecule type" value="Genomic_DNA"/>
</dbReference>
<dbReference type="InterPro" id="IPR018389">
    <property type="entry name" value="DctP_fam"/>
</dbReference>
<dbReference type="CDD" id="cd13665">
    <property type="entry name" value="PBP2_TRAP_Dctp3_4"/>
    <property type="match status" value="1"/>
</dbReference>
<dbReference type="NCBIfam" id="NF037995">
    <property type="entry name" value="TRAP_S1"/>
    <property type="match status" value="1"/>
</dbReference>
<sequence>MKHIKRAMLTALAITTLLGLNTISSIDLAHAKELKMATFMSPKHPINTGALPYLAKNVATETGGSLTLKLYPSGQLGKGPKAQFKRVIENVAEITFGIQGYTPKIFPRTMVVGQPGVGNSSQEVTEKIWKVYDKFLTPEYTKVKVLALFSNWPPVIITRKKAISKLADIKDLKIRAPSASNIPQLKAWGAVGVYMPVSKIYNALQTGVLDGVYISPGALYAPWRLSEPGEFVAAGMNGPTSLFFIAMNKQVWDGLSKKHQAAVNKYSGLKYSRFVANYWGTRDAKQLAIAKNQNKGVKFTQISKEAAVAFDKATAKSVQGFLSKKEKEGIPARAIYKAVTQ</sequence>
<gene>
    <name evidence="2" type="ORF">METZ01_LOCUS135237</name>
</gene>
<dbReference type="Pfam" id="PF03480">
    <property type="entry name" value="DctP"/>
    <property type="match status" value="1"/>
</dbReference>
<accession>A0A381Z0N5</accession>
<protein>
    <submittedName>
        <fullName evidence="2">Uncharacterized protein</fullName>
    </submittedName>
</protein>
<evidence type="ECO:0000256" key="1">
    <source>
        <dbReference type="ARBA" id="ARBA00022729"/>
    </source>
</evidence>
<keyword evidence="1" id="KW-0732">Signal</keyword>
<reference evidence="2" key="1">
    <citation type="submission" date="2018-05" db="EMBL/GenBank/DDBJ databases">
        <authorList>
            <person name="Lanie J.A."/>
            <person name="Ng W.-L."/>
            <person name="Kazmierczak K.M."/>
            <person name="Andrzejewski T.M."/>
            <person name="Davidsen T.M."/>
            <person name="Wayne K.J."/>
            <person name="Tettelin H."/>
            <person name="Glass J.I."/>
            <person name="Rusch D."/>
            <person name="Podicherti R."/>
            <person name="Tsui H.-C.T."/>
            <person name="Winkler M.E."/>
        </authorList>
    </citation>
    <scope>NUCLEOTIDE SEQUENCE</scope>
</reference>
<dbReference type="PANTHER" id="PTHR33376">
    <property type="match status" value="1"/>
</dbReference>
<dbReference type="AlphaFoldDB" id="A0A381Z0N5"/>
<name>A0A381Z0N5_9ZZZZ</name>
<organism evidence="2">
    <name type="scientific">marine metagenome</name>
    <dbReference type="NCBI Taxonomy" id="408172"/>
    <lineage>
        <taxon>unclassified sequences</taxon>
        <taxon>metagenomes</taxon>
        <taxon>ecological metagenomes</taxon>
    </lineage>
</organism>